<dbReference type="Gene3D" id="1.20.1250.20">
    <property type="entry name" value="MFS general substrate transporter like domains"/>
    <property type="match status" value="1"/>
</dbReference>
<dbReference type="PANTHER" id="PTHR43124:SF10">
    <property type="entry name" value="PURINE EFFLUX PUMP PBUE"/>
    <property type="match status" value="1"/>
</dbReference>
<dbReference type="InterPro" id="IPR011701">
    <property type="entry name" value="MFS"/>
</dbReference>
<keyword evidence="2" id="KW-1003">Cell membrane</keyword>
<dbReference type="SUPFAM" id="SSF103473">
    <property type="entry name" value="MFS general substrate transporter"/>
    <property type="match status" value="1"/>
</dbReference>
<keyword evidence="5 6" id="KW-0472">Membrane</keyword>
<evidence type="ECO:0000256" key="3">
    <source>
        <dbReference type="ARBA" id="ARBA00022692"/>
    </source>
</evidence>
<feature type="transmembrane region" description="Helical" evidence="6">
    <location>
        <begin position="327"/>
        <end position="351"/>
    </location>
</feature>
<feature type="transmembrane region" description="Helical" evidence="6">
    <location>
        <begin position="45"/>
        <end position="68"/>
    </location>
</feature>
<organism evidence="8 9">
    <name type="scientific">Streptomyces gamaensis</name>
    <dbReference type="NCBI Taxonomy" id="1763542"/>
    <lineage>
        <taxon>Bacteria</taxon>
        <taxon>Bacillati</taxon>
        <taxon>Actinomycetota</taxon>
        <taxon>Actinomycetes</taxon>
        <taxon>Kitasatosporales</taxon>
        <taxon>Streptomycetaceae</taxon>
        <taxon>Streptomyces</taxon>
    </lineage>
</organism>
<evidence type="ECO:0000256" key="1">
    <source>
        <dbReference type="ARBA" id="ARBA00004651"/>
    </source>
</evidence>
<evidence type="ECO:0000256" key="4">
    <source>
        <dbReference type="ARBA" id="ARBA00022989"/>
    </source>
</evidence>
<dbReference type="EMBL" id="JBHSPB010000001">
    <property type="protein sequence ID" value="MFC5718952.1"/>
    <property type="molecule type" value="Genomic_DNA"/>
</dbReference>
<feature type="transmembrane region" description="Helical" evidence="6">
    <location>
        <begin position="109"/>
        <end position="131"/>
    </location>
</feature>
<comment type="caution">
    <text evidence="8">The sequence shown here is derived from an EMBL/GenBank/DDBJ whole genome shotgun (WGS) entry which is preliminary data.</text>
</comment>
<feature type="transmembrane region" description="Helical" evidence="6">
    <location>
        <begin position="295"/>
        <end position="315"/>
    </location>
</feature>
<name>A0ABW0YSZ4_9ACTN</name>
<dbReference type="CDD" id="cd17324">
    <property type="entry name" value="MFS_NepI_like"/>
    <property type="match status" value="1"/>
</dbReference>
<evidence type="ECO:0000256" key="2">
    <source>
        <dbReference type="ARBA" id="ARBA00022475"/>
    </source>
</evidence>
<proteinExistence type="predicted"/>
<evidence type="ECO:0000313" key="8">
    <source>
        <dbReference type="EMBL" id="MFC5718952.1"/>
    </source>
</evidence>
<sequence length="405" mass="41428">MQAKNEPSQAGLATILILALGTFATGTDAFIVAGVLPAVAGSLQSSLTAAGQIVTVFALAYAIGSPLVMTVTSNWPRRPVLVWGMVLFAAANVLSAFSPNLAVLTVSRIVAALLAGLFVPSATATASTIVAPEKRGRALAIVLGGTSASTVLGVPIGLFVSQMTNWRGAFLFVSALSVLAAIGIAVLMPQVPAPPRVSLADRAAVLKRGDVLTALLITVAANAGAFSVYTYLAPVFSDLGGTGLLQVLIFTFGLFAIVGSYLSGHGADKWGAVKVLTLALTIFTVNHFLLSVWAATIATAVVYMVLWGLTGWATIPPQQHRLVRMTGPASSIAISLNASALYLGIGLGGLLGGWVVDAYGADHLWIVSGAGGLLALVLLPVSVAVERRSAAARARKSAEPQPVAL</sequence>
<feature type="transmembrane region" description="Helical" evidence="6">
    <location>
        <begin position="209"/>
        <end position="232"/>
    </location>
</feature>
<dbReference type="InterPro" id="IPR050189">
    <property type="entry name" value="MFS_Efflux_Transporters"/>
</dbReference>
<accession>A0ABW0YSZ4</accession>
<feature type="domain" description="Major facilitator superfamily (MFS) profile" evidence="7">
    <location>
        <begin position="14"/>
        <end position="387"/>
    </location>
</feature>
<protein>
    <submittedName>
        <fullName evidence="8">MFS transporter</fullName>
    </submittedName>
</protein>
<comment type="subcellular location">
    <subcellularLocation>
        <location evidence="1">Cell membrane</location>
        <topology evidence="1">Multi-pass membrane protein</topology>
    </subcellularLocation>
</comment>
<dbReference type="PROSITE" id="PS50850">
    <property type="entry name" value="MFS"/>
    <property type="match status" value="1"/>
</dbReference>
<feature type="transmembrane region" description="Helical" evidence="6">
    <location>
        <begin position="244"/>
        <end position="264"/>
    </location>
</feature>
<gene>
    <name evidence="8" type="ORF">ACFP1Z_01995</name>
</gene>
<dbReference type="Proteomes" id="UP001596083">
    <property type="component" value="Unassembled WGS sequence"/>
</dbReference>
<dbReference type="PANTHER" id="PTHR43124">
    <property type="entry name" value="PURINE EFFLUX PUMP PBUE"/>
    <property type="match status" value="1"/>
</dbReference>
<dbReference type="InterPro" id="IPR020846">
    <property type="entry name" value="MFS_dom"/>
</dbReference>
<reference evidence="9" key="1">
    <citation type="journal article" date="2019" name="Int. J. Syst. Evol. Microbiol.">
        <title>The Global Catalogue of Microorganisms (GCM) 10K type strain sequencing project: providing services to taxonomists for standard genome sequencing and annotation.</title>
        <authorList>
            <consortium name="The Broad Institute Genomics Platform"/>
            <consortium name="The Broad Institute Genome Sequencing Center for Infectious Disease"/>
            <person name="Wu L."/>
            <person name="Ma J."/>
        </authorList>
    </citation>
    <scope>NUCLEOTIDE SEQUENCE [LARGE SCALE GENOMIC DNA]</scope>
    <source>
        <strain evidence="9">CGMCC 4.7304</strain>
    </source>
</reference>
<dbReference type="Pfam" id="PF07690">
    <property type="entry name" value="MFS_1"/>
    <property type="match status" value="1"/>
</dbReference>
<feature type="transmembrane region" description="Helical" evidence="6">
    <location>
        <begin position="80"/>
        <end position="97"/>
    </location>
</feature>
<feature type="transmembrane region" description="Helical" evidence="6">
    <location>
        <begin position="166"/>
        <end position="188"/>
    </location>
</feature>
<evidence type="ECO:0000256" key="6">
    <source>
        <dbReference type="SAM" id="Phobius"/>
    </source>
</evidence>
<dbReference type="InterPro" id="IPR036259">
    <property type="entry name" value="MFS_trans_sf"/>
</dbReference>
<evidence type="ECO:0000256" key="5">
    <source>
        <dbReference type="ARBA" id="ARBA00023136"/>
    </source>
</evidence>
<dbReference type="RefSeq" id="WP_390313939.1">
    <property type="nucleotide sequence ID" value="NZ_JBHSPB010000001.1"/>
</dbReference>
<keyword evidence="4 6" id="KW-1133">Transmembrane helix</keyword>
<feature type="transmembrane region" description="Helical" evidence="6">
    <location>
        <begin position="271"/>
        <end position="289"/>
    </location>
</feature>
<feature type="transmembrane region" description="Helical" evidence="6">
    <location>
        <begin position="138"/>
        <end position="160"/>
    </location>
</feature>
<keyword evidence="9" id="KW-1185">Reference proteome</keyword>
<keyword evidence="3 6" id="KW-0812">Transmembrane</keyword>
<evidence type="ECO:0000259" key="7">
    <source>
        <dbReference type="PROSITE" id="PS50850"/>
    </source>
</evidence>
<feature type="transmembrane region" description="Helical" evidence="6">
    <location>
        <begin position="363"/>
        <end position="385"/>
    </location>
</feature>
<evidence type="ECO:0000313" key="9">
    <source>
        <dbReference type="Proteomes" id="UP001596083"/>
    </source>
</evidence>